<dbReference type="PANTHER" id="PTHR46268:SF6">
    <property type="entry name" value="UNIVERSAL STRESS PROTEIN UP12"/>
    <property type="match status" value="1"/>
</dbReference>
<evidence type="ECO:0000256" key="1">
    <source>
        <dbReference type="ARBA" id="ARBA00008791"/>
    </source>
</evidence>
<evidence type="ECO:0000259" key="2">
    <source>
        <dbReference type="Pfam" id="PF00582"/>
    </source>
</evidence>
<dbReference type="RefSeq" id="WP_097381841.1">
    <property type="nucleotide sequence ID" value="NZ_NXNI01000002.1"/>
</dbReference>
<dbReference type="OrthoDB" id="271068at2157"/>
<dbReference type="SUPFAM" id="SSF52402">
    <property type="entry name" value="Adenine nucleotide alpha hydrolases-like"/>
    <property type="match status" value="1"/>
</dbReference>
<gene>
    <name evidence="3" type="ORF">CP557_20295</name>
</gene>
<dbReference type="EMBL" id="NXNI01000002">
    <property type="protein sequence ID" value="PCR88823.1"/>
    <property type="molecule type" value="Genomic_DNA"/>
</dbReference>
<dbReference type="PANTHER" id="PTHR46268">
    <property type="entry name" value="STRESS RESPONSE PROTEIN NHAX"/>
    <property type="match status" value="1"/>
</dbReference>
<comment type="caution">
    <text evidence="3">The sequence shown here is derived from an EMBL/GenBank/DDBJ whole genome shotgun (WGS) entry which is preliminary data.</text>
</comment>
<proteinExistence type="inferred from homology"/>
<evidence type="ECO:0000313" key="4">
    <source>
        <dbReference type="Proteomes" id="UP000219689"/>
    </source>
</evidence>
<sequence>MSVDTILVAVRDVDDQTPLLDAVVDVATPTDASIVLARAYDEEEFEKRVDELDFDGSPSTDEVARRSQSVRDAARVLQDADIEHTVRGVVGEAGTAFVELADVLDPDLLYVQGKGRNPTGKALFGSTAQTVLLNAPCPVTFVRS</sequence>
<dbReference type="AlphaFoldDB" id="A0A2A5QQ10"/>
<dbReference type="Proteomes" id="UP000219689">
    <property type="component" value="Unassembled WGS sequence"/>
</dbReference>
<comment type="similarity">
    <text evidence="1">Belongs to the universal stress protein A family.</text>
</comment>
<dbReference type="CDD" id="cd00293">
    <property type="entry name" value="USP-like"/>
    <property type="match status" value="1"/>
</dbReference>
<dbReference type="InterPro" id="IPR014729">
    <property type="entry name" value="Rossmann-like_a/b/a_fold"/>
</dbReference>
<protein>
    <submittedName>
        <fullName evidence="3">Universal stress protein</fullName>
    </submittedName>
</protein>
<dbReference type="Gene3D" id="3.40.50.620">
    <property type="entry name" value="HUPs"/>
    <property type="match status" value="1"/>
</dbReference>
<feature type="domain" description="UspA" evidence="2">
    <location>
        <begin position="4"/>
        <end position="143"/>
    </location>
</feature>
<dbReference type="Pfam" id="PF00582">
    <property type="entry name" value="Usp"/>
    <property type="match status" value="1"/>
</dbReference>
<evidence type="ECO:0000313" key="3">
    <source>
        <dbReference type="EMBL" id="PCR88823.1"/>
    </source>
</evidence>
<keyword evidence="4" id="KW-1185">Reference proteome</keyword>
<name>A0A2A5QQ10_9EURY</name>
<dbReference type="InterPro" id="IPR006016">
    <property type="entry name" value="UspA"/>
</dbReference>
<reference evidence="3 4" key="1">
    <citation type="submission" date="2017-09" db="EMBL/GenBank/DDBJ databases">
        <title>Genome sequences of Natrinema ejinorence JCM 13890T.</title>
        <authorList>
            <person name="Roh S.W."/>
            <person name="Kim Y.B."/>
            <person name="Kim J.Y."/>
        </authorList>
    </citation>
    <scope>NUCLEOTIDE SEQUENCE [LARGE SCALE GENOMIC DNA]</scope>
    <source>
        <strain evidence="3 4">JCM 13890</strain>
    </source>
</reference>
<organism evidence="3 4">
    <name type="scientific">Natrinema ejinorense</name>
    <dbReference type="NCBI Taxonomy" id="373386"/>
    <lineage>
        <taxon>Archaea</taxon>
        <taxon>Methanobacteriati</taxon>
        <taxon>Methanobacteriota</taxon>
        <taxon>Stenosarchaea group</taxon>
        <taxon>Halobacteria</taxon>
        <taxon>Halobacteriales</taxon>
        <taxon>Natrialbaceae</taxon>
        <taxon>Natrinema</taxon>
    </lineage>
</organism>
<accession>A0A2A5QQ10</accession>